<feature type="region of interest" description="Disordered" evidence="1">
    <location>
        <begin position="184"/>
        <end position="223"/>
    </location>
</feature>
<name>B8DP18_NITV9</name>
<sequence>MPSKQTRIFARTPLCGSAFADTTARSTTTAGAYSTSAAPDALGMPSQAITRRVITRTGHHAAALFTILLAGAILLLGQASPALAHRVNIFAWVEGGAIRCESSFSSGNPTREAKVTARLAGSNTVMGTAVTDAKGRCALPITSELRAAKADLVIEVQAGEGHRNTWTMPAEEYLAAPVVESAAATPADPAPPAASSAAPQAASDIAPAQNAPRAAVPSPSAAGPSAGAAIDEVALRRIVAEAVAEQVAPLRHSLAAMQSGGPRMSDVAGGIGYIVGLAGIALWARSRRR</sequence>
<accession>B8DP18</accession>
<proteinExistence type="predicted"/>
<feature type="transmembrane region" description="Helical" evidence="2">
    <location>
        <begin position="61"/>
        <end position="79"/>
    </location>
</feature>
<organism evidence="3">
    <name type="scientific">Nitratidesulfovibrio vulgaris (strain DSM 19637 / Miyazaki F)</name>
    <name type="common">Desulfovibrio vulgaris</name>
    <dbReference type="NCBI Taxonomy" id="883"/>
    <lineage>
        <taxon>Bacteria</taxon>
        <taxon>Pseudomonadati</taxon>
        <taxon>Thermodesulfobacteriota</taxon>
        <taxon>Desulfovibrionia</taxon>
        <taxon>Desulfovibrionales</taxon>
        <taxon>Desulfovibrionaceae</taxon>
        <taxon>Nitratidesulfovibrio</taxon>
    </lineage>
</organism>
<dbReference type="KEGG" id="dvm:DvMF_0895"/>
<evidence type="ECO:0000256" key="2">
    <source>
        <dbReference type="SAM" id="Phobius"/>
    </source>
</evidence>
<keyword evidence="2" id="KW-0472">Membrane</keyword>
<gene>
    <name evidence="3" type="ordered locus">DvMF_0895</name>
</gene>
<reference evidence="3" key="1">
    <citation type="submission" date="2008-10" db="EMBL/GenBank/DDBJ databases">
        <title>Complete sequence of Desulfovibrio vulgaris str. 'Miyazaki F'.</title>
        <authorList>
            <person name="Lucas S."/>
            <person name="Copeland A."/>
            <person name="Lapidus A."/>
            <person name="Glavina del Rio T."/>
            <person name="Dalin E."/>
            <person name="Tice H."/>
            <person name="Bruce D."/>
            <person name="Goodwin L."/>
            <person name="Pitluck S."/>
            <person name="Sims D."/>
            <person name="Brettin T."/>
            <person name="Detter J.C."/>
            <person name="Han C."/>
            <person name="Larimer F."/>
            <person name="Land M."/>
            <person name="Hauser L."/>
            <person name="Kyrpides N."/>
            <person name="Mikhailova N."/>
            <person name="Hazen T.C."/>
            <person name="Richardson P."/>
        </authorList>
    </citation>
    <scope>NUCLEOTIDE SEQUENCE</scope>
    <source>
        <strain evidence="3">Miyazaki F</strain>
    </source>
</reference>
<dbReference type="HOGENOM" id="CLU_083845_0_0_7"/>
<evidence type="ECO:0000313" key="3">
    <source>
        <dbReference type="EMBL" id="ACL07850.1"/>
    </source>
</evidence>
<dbReference type="eggNOG" id="COG2373">
    <property type="taxonomic scope" value="Bacteria"/>
</dbReference>
<dbReference type="EMBL" id="CP001197">
    <property type="protein sequence ID" value="ACL07850.1"/>
    <property type="molecule type" value="Genomic_DNA"/>
</dbReference>
<keyword evidence="2" id="KW-0812">Transmembrane</keyword>
<evidence type="ECO:0008006" key="4">
    <source>
        <dbReference type="Google" id="ProtNLM"/>
    </source>
</evidence>
<keyword evidence="2" id="KW-1133">Transmembrane helix</keyword>
<protein>
    <recommendedName>
        <fullName evidence="4">Additional component NikL of nickel ECF transporter</fullName>
    </recommendedName>
</protein>
<dbReference type="AlphaFoldDB" id="B8DP18"/>
<feature type="transmembrane region" description="Helical" evidence="2">
    <location>
        <begin position="267"/>
        <end position="284"/>
    </location>
</feature>
<dbReference type="STRING" id="883.DvMF_0895"/>
<evidence type="ECO:0000256" key="1">
    <source>
        <dbReference type="SAM" id="MobiDB-lite"/>
    </source>
</evidence>